<sequence>MSDRREKRPSDAAGAGAGDGPEAKRAREPAAP</sequence>
<reference evidence="2" key="2">
    <citation type="submission" date="2020-03" db="EMBL/GenBank/DDBJ databases">
        <title>The second near-complete assembly of the hexaploid bread wheat (Triticum aestivum) genome.</title>
        <authorList>
            <person name="Zimin A.V."/>
            <person name="Puiu D."/>
            <person name="Shumante A."/>
            <person name="Alonge M."/>
            <person name="Salzberg S.L."/>
        </authorList>
    </citation>
    <scope>NUCLEOTIDE SEQUENCE</scope>
    <source>
        <tissue evidence="2">Leaf</tissue>
    </source>
</reference>
<dbReference type="OrthoDB" id="1909609at2759"/>
<dbReference type="EMBL" id="CM022226">
    <property type="protein sequence ID" value="KAF7080018.1"/>
    <property type="molecule type" value="Genomic_DNA"/>
</dbReference>
<evidence type="ECO:0000313" key="2">
    <source>
        <dbReference type="EMBL" id="KAF7080018.1"/>
    </source>
</evidence>
<feature type="region of interest" description="Disordered" evidence="1">
    <location>
        <begin position="1"/>
        <end position="32"/>
    </location>
</feature>
<name>A0A9R1IAE6_WHEAT</name>
<organism evidence="2">
    <name type="scientific">Triticum aestivum</name>
    <name type="common">Wheat</name>
    <dbReference type="NCBI Taxonomy" id="4565"/>
    <lineage>
        <taxon>Eukaryota</taxon>
        <taxon>Viridiplantae</taxon>
        <taxon>Streptophyta</taxon>
        <taxon>Embryophyta</taxon>
        <taxon>Tracheophyta</taxon>
        <taxon>Spermatophyta</taxon>
        <taxon>Magnoliopsida</taxon>
        <taxon>Liliopsida</taxon>
        <taxon>Poales</taxon>
        <taxon>Poaceae</taxon>
        <taxon>BOP clade</taxon>
        <taxon>Pooideae</taxon>
        <taxon>Triticodae</taxon>
        <taxon>Triticeae</taxon>
        <taxon>Triticinae</taxon>
        <taxon>Triticum</taxon>
    </lineage>
</organism>
<feature type="compositionally biased region" description="Basic and acidic residues" evidence="1">
    <location>
        <begin position="21"/>
        <end position="32"/>
    </location>
</feature>
<feature type="non-terminal residue" evidence="2">
    <location>
        <position position="32"/>
    </location>
</feature>
<dbReference type="Proteomes" id="UP000815260">
    <property type="component" value="Chromosome 6A"/>
</dbReference>
<evidence type="ECO:0000256" key="1">
    <source>
        <dbReference type="SAM" id="MobiDB-lite"/>
    </source>
</evidence>
<dbReference type="AlphaFoldDB" id="A0A9R1IAE6"/>
<proteinExistence type="predicted"/>
<gene>
    <name evidence="2" type="ORF">CFC21_084169</name>
</gene>
<reference evidence="2" key="1">
    <citation type="journal article" date="2017" name="Gigascience">
        <title>The first near-complete assembly of the hexaploid bread wheat genome, Triticum aestivum.</title>
        <authorList>
            <person name="Zimin A.V."/>
            <person name="Puiu D."/>
            <person name="Hall R."/>
            <person name="Kingan S."/>
            <person name="Clavijo B.J."/>
            <person name="Salzberg S.L."/>
        </authorList>
    </citation>
    <scope>NUCLEOTIDE SEQUENCE</scope>
    <source>
        <tissue evidence="2">Leaf</tissue>
    </source>
</reference>
<feature type="compositionally biased region" description="Basic and acidic residues" evidence="1">
    <location>
        <begin position="1"/>
        <end position="10"/>
    </location>
</feature>
<accession>A0A9R1IAE6</accession>
<comment type="caution">
    <text evidence="2">The sequence shown here is derived from an EMBL/GenBank/DDBJ whole genome shotgun (WGS) entry which is preliminary data.</text>
</comment>
<protein>
    <submittedName>
        <fullName evidence="2">Uncharacterized protein</fullName>
    </submittedName>
</protein>